<dbReference type="NCBIfam" id="TIGR02976">
    <property type="entry name" value="phageshock_pspB"/>
    <property type="match status" value="1"/>
</dbReference>
<keyword evidence="3" id="KW-1185">Reference proteome</keyword>
<evidence type="ECO:0000313" key="2">
    <source>
        <dbReference type="EMBL" id="WND03359.1"/>
    </source>
</evidence>
<accession>A0AA52EJD3</accession>
<dbReference type="GO" id="GO:0009271">
    <property type="term" value="P:phage shock"/>
    <property type="evidence" value="ECO:0007669"/>
    <property type="project" value="InterPro"/>
</dbReference>
<proteinExistence type="predicted"/>
<dbReference type="GO" id="GO:0006355">
    <property type="term" value="P:regulation of DNA-templated transcription"/>
    <property type="evidence" value="ECO:0007669"/>
    <property type="project" value="InterPro"/>
</dbReference>
<dbReference type="EMBL" id="CP123872">
    <property type="protein sequence ID" value="WND03359.1"/>
    <property type="molecule type" value="Genomic_DNA"/>
</dbReference>
<evidence type="ECO:0000313" key="3">
    <source>
        <dbReference type="Proteomes" id="UP001268683"/>
    </source>
</evidence>
<gene>
    <name evidence="2" type="primary">pspB</name>
    <name evidence="2" type="ORF">QGN29_03110</name>
</gene>
<reference evidence="2" key="1">
    <citation type="submission" date="2023-04" db="EMBL/GenBank/DDBJ databases">
        <title>Complete genome sequence of Temperatibacter marinus.</title>
        <authorList>
            <person name="Rong J.-C."/>
            <person name="Yi M.-L."/>
            <person name="Zhao Q."/>
        </authorList>
    </citation>
    <scope>NUCLEOTIDE SEQUENCE</scope>
    <source>
        <strain evidence="2">NBRC 110045</strain>
    </source>
</reference>
<dbReference type="Pfam" id="PF06667">
    <property type="entry name" value="PspB"/>
    <property type="match status" value="1"/>
</dbReference>
<dbReference type="InterPro" id="IPR009554">
    <property type="entry name" value="Phageshock_PspB"/>
</dbReference>
<name>A0AA52EJD3_9PROT</name>
<keyword evidence="1" id="KW-0472">Membrane</keyword>
<evidence type="ECO:0000256" key="1">
    <source>
        <dbReference type="SAM" id="Phobius"/>
    </source>
</evidence>
<feature type="transmembrane region" description="Helical" evidence="1">
    <location>
        <begin position="6"/>
        <end position="23"/>
    </location>
</feature>
<dbReference type="KEGG" id="tmk:QGN29_03110"/>
<sequence>MEDVFVILILTCVVPLWIIFHYITKWKQMKVMSPDDENTFGDMHRVAEKLENRINTLERILDSENPGWRSKYHDHS</sequence>
<keyword evidence="1" id="KW-1133">Transmembrane helix</keyword>
<dbReference type="RefSeq" id="WP_310799212.1">
    <property type="nucleotide sequence ID" value="NZ_CP123872.1"/>
</dbReference>
<protein>
    <submittedName>
        <fullName evidence="2">Envelope stress response membrane protein PspB</fullName>
    </submittedName>
</protein>
<organism evidence="2 3">
    <name type="scientific">Temperatibacter marinus</name>
    <dbReference type="NCBI Taxonomy" id="1456591"/>
    <lineage>
        <taxon>Bacteria</taxon>
        <taxon>Pseudomonadati</taxon>
        <taxon>Pseudomonadota</taxon>
        <taxon>Alphaproteobacteria</taxon>
        <taxon>Kordiimonadales</taxon>
        <taxon>Temperatibacteraceae</taxon>
        <taxon>Temperatibacter</taxon>
    </lineage>
</organism>
<keyword evidence="1" id="KW-0812">Transmembrane</keyword>
<dbReference type="Proteomes" id="UP001268683">
    <property type="component" value="Chromosome"/>
</dbReference>
<dbReference type="AlphaFoldDB" id="A0AA52EJD3"/>